<dbReference type="AlphaFoldDB" id="A0A3P1CX91"/>
<dbReference type="RefSeq" id="WP_124904581.1">
    <property type="nucleotide sequence ID" value="NZ_RQJP01000001.1"/>
</dbReference>
<feature type="chain" id="PRO_5017923518" description="Nuclear transport factor 2 family protein" evidence="1">
    <location>
        <begin position="21"/>
        <end position="171"/>
    </location>
</feature>
<evidence type="ECO:0000313" key="2">
    <source>
        <dbReference type="EMBL" id="RRB17706.1"/>
    </source>
</evidence>
<proteinExistence type="predicted"/>
<feature type="signal peptide" evidence="1">
    <location>
        <begin position="1"/>
        <end position="20"/>
    </location>
</feature>
<dbReference type="EMBL" id="RQJP01000001">
    <property type="protein sequence ID" value="RRB17706.1"/>
    <property type="molecule type" value="Genomic_DNA"/>
</dbReference>
<gene>
    <name evidence="2" type="ORF">EHT87_05340</name>
</gene>
<evidence type="ECO:0008006" key="4">
    <source>
        <dbReference type="Google" id="ProtNLM"/>
    </source>
</evidence>
<accession>A0A3P1CX91</accession>
<comment type="caution">
    <text evidence="2">The sequence shown here is derived from an EMBL/GenBank/DDBJ whole genome shotgun (WGS) entry which is preliminary data.</text>
</comment>
<protein>
    <recommendedName>
        <fullName evidence="4">Nuclear transport factor 2 family protein</fullName>
    </recommendedName>
</protein>
<evidence type="ECO:0000256" key="1">
    <source>
        <dbReference type="SAM" id="SignalP"/>
    </source>
</evidence>
<organism evidence="2 3">
    <name type="scientific">Larkinella knui</name>
    <dbReference type="NCBI Taxonomy" id="2025310"/>
    <lineage>
        <taxon>Bacteria</taxon>
        <taxon>Pseudomonadati</taxon>
        <taxon>Bacteroidota</taxon>
        <taxon>Cytophagia</taxon>
        <taxon>Cytophagales</taxon>
        <taxon>Spirosomataceae</taxon>
        <taxon>Larkinella</taxon>
    </lineage>
</organism>
<name>A0A3P1CX91_9BACT</name>
<evidence type="ECO:0000313" key="3">
    <source>
        <dbReference type="Proteomes" id="UP000274271"/>
    </source>
</evidence>
<keyword evidence="1" id="KW-0732">Signal</keyword>
<sequence>MKIPFLTLVFGLGFAASVVAQQTTSAPATEETKRRLRRTETRTTTTKLYPERDSILVLLKNRMAVLNSDAGASGNLSSWFTEDAKITGADGSAKTPADYQSSRGKTTYRNYRVRKLEINEDTAQSIEEYTELPSDASGSTGAVLKAVSATSKLRKEAGGRWRITEMRITSK</sequence>
<keyword evidence="3" id="KW-1185">Reference proteome</keyword>
<reference evidence="2 3" key="1">
    <citation type="submission" date="2018-11" db="EMBL/GenBank/DDBJ databases">
        <authorList>
            <person name="Zhou Z."/>
            <person name="Wang G."/>
        </authorList>
    </citation>
    <scope>NUCLEOTIDE SEQUENCE [LARGE SCALE GENOMIC DNA]</scope>
    <source>
        <strain evidence="2 3">KCTC42998</strain>
    </source>
</reference>
<dbReference type="OrthoDB" id="953175at2"/>
<dbReference type="Proteomes" id="UP000274271">
    <property type="component" value="Unassembled WGS sequence"/>
</dbReference>